<feature type="region of interest" description="Disordered" evidence="1">
    <location>
        <begin position="1"/>
        <end position="38"/>
    </location>
</feature>
<proteinExistence type="predicted"/>
<feature type="non-terminal residue" evidence="3">
    <location>
        <position position="362"/>
    </location>
</feature>
<organism evidence="2 3">
    <name type="scientific">Saccoglossus kowalevskii</name>
    <name type="common">Acorn worm</name>
    <dbReference type="NCBI Taxonomy" id="10224"/>
    <lineage>
        <taxon>Eukaryota</taxon>
        <taxon>Metazoa</taxon>
        <taxon>Hemichordata</taxon>
        <taxon>Enteropneusta</taxon>
        <taxon>Harrimaniidae</taxon>
        <taxon>Saccoglossus</taxon>
    </lineage>
</organism>
<dbReference type="SUPFAM" id="SSF81296">
    <property type="entry name" value="E set domains"/>
    <property type="match status" value="1"/>
</dbReference>
<name>A0ABM0MVN9_SACKO</name>
<dbReference type="RefSeq" id="XP_006824080.1">
    <property type="nucleotide sequence ID" value="XM_006824017.1"/>
</dbReference>
<evidence type="ECO:0000313" key="3">
    <source>
        <dbReference type="RefSeq" id="XP_006824080.1"/>
    </source>
</evidence>
<keyword evidence="2" id="KW-1185">Reference proteome</keyword>
<reference evidence="3" key="1">
    <citation type="submission" date="2025-08" db="UniProtKB">
        <authorList>
            <consortium name="RefSeq"/>
        </authorList>
    </citation>
    <scope>IDENTIFICATION</scope>
    <source>
        <tissue evidence="3">Testes</tissue>
    </source>
</reference>
<dbReference type="PANTHER" id="PTHR16165:SF5">
    <property type="entry name" value="NXPE FAMILY MEMBER 3"/>
    <property type="match status" value="1"/>
</dbReference>
<gene>
    <name evidence="3" type="primary">LOC102802574</name>
</gene>
<accession>A0ABM0MVN9</accession>
<dbReference type="GeneID" id="102802574"/>
<feature type="compositionally biased region" description="Polar residues" evidence="1">
    <location>
        <begin position="1"/>
        <end position="10"/>
    </location>
</feature>
<evidence type="ECO:0000256" key="1">
    <source>
        <dbReference type="SAM" id="MobiDB-lite"/>
    </source>
</evidence>
<protein>
    <submittedName>
        <fullName evidence="3">NXPE family member 1-like</fullName>
    </submittedName>
</protein>
<evidence type="ECO:0000313" key="2">
    <source>
        <dbReference type="Proteomes" id="UP000694865"/>
    </source>
</evidence>
<sequence length="362" mass="40529">MGISERQQSIPGVDRGIPGRQQSILGIDRGRQGYSGTATVNTRDKQGYSGKATVNNSGRQGTSIKTCPFHRVEDTSFYKLIQSSRRNQSYNNSWNVHDGHRGSMGRTSAIRTDVVMQTDINYIHFGDVITVRVVARDINGRPRILGGDLWRASIYNTARRFASMGKVIDYNNGTYTIDFYAGSPGVVDLEVVLVLQREAIKYQNDVFRPTEKRASWEGVFRSSNITETSRCVLVRDSTWMDKCEFPHSKALGKTIFVCDLPDSLSCNTLTSISNLASETYADMMKMDGKIKKLFKKPNAAQVLTSNVTQFIIRGKILLNGNDNNNVPECDVDLPDPTSDGYWLGTRWHSLVCNAKQWNDVAE</sequence>
<dbReference type="Proteomes" id="UP000694865">
    <property type="component" value="Unplaced"/>
</dbReference>
<dbReference type="InterPro" id="IPR014756">
    <property type="entry name" value="Ig_E-set"/>
</dbReference>
<dbReference type="PANTHER" id="PTHR16165">
    <property type="entry name" value="NXPE FAMILY MEMBER"/>
    <property type="match status" value="1"/>
</dbReference>
<dbReference type="InterPro" id="IPR026845">
    <property type="entry name" value="NXPH/NXPE"/>
</dbReference>
<dbReference type="Pfam" id="PF06312">
    <property type="entry name" value="Neurexophilin"/>
    <property type="match status" value="1"/>
</dbReference>